<proteinExistence type="predicted"/>
<dbReference type="EMBL" id="BJZO01000034">
    <property type="protein sequence ID" value="GEO81368.1"/>
    <property type="molecule type" value="Genomic_DNA"/>
</dbReference>
<dbReference type="Pfam" id="PF08902">
    <property type="entry name" value="DUF1848"/>
    <property type="match status" value="1"/>
</dbReference>
<dbReference type="InterPro" id="IPR014998">
    <property type="entry name" value="DUF1848"/>
</dbReference>
<evidence type="ECO:0008006" key="3">
    <source>
        <dbReference type="Google" id="ProtNLM"/>
    </source>
</evidence>
<comment type="caution">
    <text evidence="1">The sequence shown here is derived from an EMBL/GenBank/DDBJ whole genome shotgun (WGS) entry which is preliminary data.</text>
</comment>
<name>A0A512H7G2_9PROT</name>
<organism evidence="1 2">
    <name type="scientific">Pararhodospirillum oryzae</name>
    <dbReference type="NCBI Taxonomy" id="478448"/>
    <lineage>
        <taxon>Bacteria</taxon>
        <taxon>Pseudomonadati</taxon>
        <taxon>Pseudomonadota</taxon>
        <taxon>Alphaproteobacteria</taxon>
        <taxon>Rhodospirillales</taxon>
        <taxon>Rhodospirillaceae</taxon>
        <taxon>Pararhodospirillum</taxon>
    </lineage>
</organism>
<gene>
    <name evidence="1" type="ORF">ROR02_14990</name>
</gene>
<sequence>MDDLFADLPTTDARARASRPLIVSASYRTDIPATQGRWFLERLAEGSVEVPNPYGGAPARVSLRPSDVSGFVFWTRNAQPFLPALDEVRALGIPFIVQYSLTAYPKPLEPRVPRPREALAVMAALRARFGPKVVVWRYDPILFSSLTPPAVHRRHFAALARAAAGLTDEVVVSVFQPYRKAIRRLGAVEGLTWWDPSDDEKRALLAELAALAAERGLRLRVCAQPDLVVPGTTPAACVDVVRLSEVAGRAVVARARPHRQTCGCAESRDIGRYDTCAHGCSYCYATTAREGR</sequence>
<evidence type="ECO:0000313" key="2">
    <source>
        <dbReference type="Proteomes" id="UP000321567"/>
    </source>
</evidence>
<accession>A0A512H7G2</accession>
<evidence type="ECO:0000313" key="1">
    <source>
        <dbReference type="EMBL" id="GEO81368.1"/>
    </source>
</evidence>
<keyword evidence="2" id="KW-1185">Reference proteome</keyword>
<reference evidence="1 2" key="1">
    <citation type="submission" date="2019-07" db="EMBL/GenBank/DDBJ databases">
        <title>Whole genome shotgun sequence of Rhodospirillum oryzae NBRC 107573.</title>
        <authorList>
            <person name="Hosoyama A."/>
            <person name="Uohara A."/>
            <person name="Ohji S."/>
            <person name="Ichikawa N."/>
        </authorList>
    </citation>
    <scope>NUCLEOTIDE SEQUENCE [LARGE SCALE GENOMIC DNA]</scope>
    <source>
        <strain evidence="1 2">NBRC 107573</strain>
    </source>
</reference>
<dbReference type="Proteomes" id="UP000321567">
    <property type="component" value="Unassembled WGS sequence"/>
</dbReference>
<protein>
    <recommendedName>
        <fullName evidence="3">DNA repair photolyase</fullName>
    </recommendedName>
</protein>
<dbReference type="AlphaFoldDB" id="A0A512H7G2"/>
<dbReference type="RefSeq" id="WP_246135451.1">
    <property type="nucleotide sequence ID" value="NZ_BJZO01000034.1"/>
</dbReference>